<feature type="transmembrane region" description="Helical" evidence="6">
    <location>
        <begin position="84"/>
        <end position="101"/>
    </location>
</feature>
<keyword evidence="3 6" id="KW-1133">Transmembrane helix</keyword>
<dbReference type="Pfam" id="PF00916">
    <property type="entry name" value="Sulfate_transp"/>
    <property type="match status" value="1"/>
</dbReference>
<sequence>MEGPKSNGLERPGKELHHESTGNACHCTKDKVWAYTKKRIPILAWLPNYKWKSDFDGDLFAGITLAFVNVPQAMAFAILANAPLISGLYTACFTALVYSFLGTARISSFGPIAVGSMFTGEAVAGYMTAKNMSVTPDGTDADHQARVTYIATLTFTIGLMYLSFFLLRISAIRILFTKAFINGLISGLAVQVLLKTLKMVLGIKIPSHYGFFVVFKNVKDIADKIPDIHQPTLIFSIIVFAILIFNMFVIKKFVAKFTTFIFPVEAITLLSSIAISYYYEFHNMGFETVGFIPKGLPELSPVDLSMIVQVIPDAVAISTINYATALSMVIAFNPGVIDANQETLAMATANLLCSNIQCITIGNAMIRTILVMNVGIKTQLTTIISSIILFLVLMFAGPLFEPLPTAILGCIIILAIMQLLVGNLQAVPGILKTSVEDGVILATVFLVTTFLDMQMGLITGFILTLRQLLVRVISEDQKKDEAKQEVE</sequence>
<dbReference type="InterPro" id="IPR001902">
    <property type="entry name" value="SLC26A/SulP_fam"/>
</dbReference>
<feature type="domain" description="SLC26A/SulP transporter" evidence="7">
    <location>
        <begin position="55"/>
        <end position="441"/>
    </location>
</feature>
<feature type="transmembrane region" description="Helical" evidence="6">
    <location>
        <begin position="439"/>
        <end position="463"/>
    </location>
</feature>
<dbReference type="GO" id="GO:0055085">
    <property type="term" value="P:transmembrane transport"/>
    <property type="evidence" value="ECO:0007669"/>
    <property type="project" value="InterPro"/>
</dbReference>
<evidence type="ECO:0000256" key="2">
    <source>
        <dbReference type="ARBA" id="ARBA00022692"/>
    </source>
</evidence>
<organism evidence="8">
    <name type="scientific">Lygus hesperus</name>
    <name type="common">Western plant bug</name>
    <dbReference type="NCBI Taxonomy" id="30085"/>
    <lineage>
        <taxon>Eukaryota</taxon>
        <taxon>Metazoa</taxon>
        <taxon>Ecdysozoa</taxon>
        <taxon>Arthropoda</taxon>
        <taxon>Hexapoda</taxon>
        <taxon>Insecta</taxon>
        <taxon>Pterygota</taxon>
        <taxon>Neoptera</taxon>
        <taxon>Paraneoptera</taxon>
        <taxon>Hemiptera</taxon>
        <taxon>Heteroptera</taxon>
        <taxon>Panheteroptera</taxon>
        <taxon>Cimicomorpha</taxon>
        <taxon>Miridae</taxon>
        <taxon>Mirini</taxon>
        <taxon>Lygus</taxon>
    </lineage>
</organism>
<dbReference type="AlphaFoldDB" id="A0A146LRF8"/>
<feature type="transmembrane region" description="Helical" evidence="6">
    <location>
        <begin position="147"/>
        <end position="167"/>
    </location>
</feature>
<keyword evidence="4 6" id="KW-0472">Membrane</keyword>
<feature type="non-terminal residue" evidence="8">
    <location>
        <position position="487"/>
    </location>
</feature>
<gene>
    <name evidence="8" type="primary">Slc26a5_0</name>
    <name evidence="8" type="ORF">g.81643</name>
</gene>
<evidence type="ECO:0000256" key="1">
    <source>
        <dbReference type="ARBA" id="ARBA00004141"/>
    </source>
</evidence>
<proteinExistence type="predicted"/>
<reference evidence="8" key="1">
    <citation type="journal article" date="2016" name="Gigascience">
        <title>De novo construction of an expanded transcriptome assembly for the western tarnished plant bug, Lygus hesperus.</title>
        <authorList>
            <person name="Tassone E.E."/>
            <person name="Geib S.M."/>
            <person name="Hall B."/>
            <person name="Fabrick J.A."/>
            <person name="Brent C.S."/>
            <person name="Hull J.J."/>
        </authorList>
    </citation>
    <scope>NUCLEOTIDE SEQUENCE</scope>
</reference>
<evidence type="ECO:0000256" key="3">
    <source>
        <dbReference type="ARBA" id="ARBA00022989"/>
    </source>
</evidence>
<name>A0A146LRF8_LYGHE</name>
<evidence type="ECO:0000256" key="5">
    <source>
        <dbReference type="SAM" id="MobiDB-lite"/>
    </source>
</evidence>
<comment type="subcellular location">
    <subcellularLocation>
        <location evidence="1">Membrane</location>
        <topology evidence="1">Multi-pass membrane protein</topology>
    </subcellularLocation>
</comment>
<evidence type="ECO:0000256" key="4">
    <source>
        <dbReference type="ARBA" id="ARBA00023136"/>
    </source>
</evidence>
<feature type="compositionally biased region" description="Basic and acidic residues" evidence="5">
    <location>
        <begin position="11"/>
        <end position="20"/>
    </location>
</feature>
<feature type="transmembrane region" description="Helical" evidence="6">
    <location>
        <begin position="108"/>
        <end position="127"/>
    </location>
</feature>
<feature type="transmembrane region" description="Helical" evidence="6">
    <location>
        <begin position="378"/>
        <end position="400"/>
    </location>
</feature>
<evidence type="ECO:0000259" key="7">
    <source>
        <dbReference type="Pfam" id="PF00916"/>
    </source>
</evidence>
<feature type="transmembrane region" description="Helical" evidence="6">
    <location>
        <begin position="233"/>
        <end position="250"/>
    </location>
</feature>
<dbReference type="GO" id="GO:0016020">
    <property type="term" value="C:membrane"/>
    <property type="evidence" value="ECO:0007669"/>
    <property type="project" value="UniProtKB-SubCell"/>
</dbReference>
<evidence type="ECO:0000256" key="6">
    <source>
        <dbReference type="SAM" id="Phobius"/>
    </source>
</evidence>
<feature type="transmembrane region" description="Helical" evidence="6">
    <location>
        <begin position="344"/>
        <end position="366"/>
    </location>
</feature>
<feature type="transmembrane region" description="Helical" evidence="6">
    <location>
        <begin position="406"/>
        <end position="427"/>
    </location>
</feature>
<dbReference type="PANTHER" id="PTHR11814">
    <property type="entry name" value="SULFATE TRANSPORTER"/>
    <property type="match status" value="1"/>
</dbReference>
<feature type="transmembrane region" description="Helical" evidence="6">
    <location>
        <begin position="174"/>
        <end position="194"/>
    </location>
</feature>
<feature type="transmembrane region" description="Helical" evidence="6">
    <location>
        <begin position="257"/>
        <end position="279"/>
    </location>
</feature>
<feature type="region of interest" description="Disordered" evidence="5">
    <location>
        <begin position="1"/>
        <end position="21"/>
    </location>
</feature>
<dbReference type="EMBL" id="GDHC01009303">
    <property type="protein sequence ID" value="JAQ09326.1"/>
    <property type="molecule type" value="Transcribed_RNA"/>
</dbReference>
<dbReference type="InterPro" id="IPR011547">
    <property type="entry name" value="SLC26A/SulP_dom"/>
</dbReference>
<protein>
    <submittedName>
        <fullName evidence="8">Prestin</fullName>
    </submittedName>
</protein>
<evidence type="ECO:0000313" key="8">
    <source>
        <dbReference type="EMBL" id="JAQ09326.1"/>
    </source>
</evidence>
<keyword evidence="2 6" id="KW-0812">Transmembrane</keyword>
<accession>A0A146LRF8</accession>